<accession>A0A9E7GGU1</accession>
<proteinExistence type="predicted"/>
<gene>
    <name evidence="1" type="ORF">MUK42_24967</name>
</gene>
<protein>
    <submittedName>
        <fullName evidence="1">Uncharacterized protein</fullName>
    </submittedName>
</protein>
<dbReference type="Proteomes" id="UP001055439">
    <property type="component" value="Chromosome 7"/>
</dbReference>
<dbReference type="AlphaFoldDB" id="A0A9E7GGU1"/>
<name>A0A9E7GGU1_9LILI</name>
<evidence type="ECO:0000313" key="1">
    <source>
        <dbReference type="EMBL" id="URE14861.1"/>
    </source>
</evidence>
<evidence type="ECO:0000313" key="2">
    <source>
        <dbReference type="Proteomes" id="UP001055439"/>
    </source>
</evidence>
<reference evidence="1" key="1">
    <citation type="submission" date="2022-05" db="EMBL/GenBank/DDBJ databases">
        <title>The Musa troglodytarum L. genome provides insights into the mechanism of non-climacteric behaviour and enrichment of carotenoids.</title>
        <authorList>
            <person name="Wang J."/>
        </authorList>
    </citation>
    <scope>NUCLEOTIDE SEQUENCE</scope>
    <source>
        <tissue evidence="1">Leaf</tissue>
    </source>
</reference>
<sequence length="54" mass="5867">MSYRKKGLTMISTRTRGCRAVARSFSRSSASSCCSPSFLSSYGAPHGRTSRMSL</sequence>
<dbReference type="EMBL" id="CP097509">
    <property type="protein sequence ID" value="URE14861.1"/>
    <property type="molecule type" value="Genomic_DNA"/>
</dbReference>
<organism evidence="1 2">
    <name type="scientific">Musa troglodytarum</name>
    <name type="common">fe'i banana</name>
    <dbReference type="NCBI Taxonomy" id="320322"/>
    <lineage>
        <taxon>Eukaryota</taxon>
        <taxon>Viridiplantae</taxon>
        <taxon>Streptophyta</taxon>
        <taxon>Embryophyta</taxon>
        <taxon>Tracheophyta</taxon>
        <taxon>Spermatophyta</taxon>
        <taxon>Magnoliopsida</taxon>
        <taxon>Liliopsida</taxon>
        <taxon>Zingiberales</taxon>
        <taxon>Musaceae</taxon>
        <taxon>Musa</taxon>
    </lineage>
</organism>
<keyword evidence="2" id="KW-1185">Reference proteome</keyword>